<dbReference type="GO" id="GO:0009113">
    <property type="term" value="P:purine nucleobase biosynthetic process"/>
    <property type="evidence" value="ECO:0007669"/>
    <property type="project" value="InterPro"/>
</dbReference>
<dbReference type="SMART" id="SM01209">
    <property type="entry name" value="GARS_A"/>
    <property type="match status" value="1"/>
</dbReference>
<dbReference type="Pfam" id="PF02844">
    <property type="entry name" value="GARS_N"/>
    <property type="match status" value="1"/>
</dbReference>
<dbReference type="SUPFAM" id="SSF51246">
    <property type="entry name" value="Rudiment single hybrid motif"/>
    <property type="match status" value="1"/>
</dbReference>
<evidence type="ECO:0000256" key="2">
    <source>
        <dbReference type="ARBA" id="ARBA00001946"/>
    </source>
</evidence>
<accession>A0A5C5XFT2</accession>
<dbReference type="Pfam" id="PF01071">
    <property type="entry name" value="GARS_A"/>
    <property type="match status" value="1"/>
</dbReference>
<dbReference type="InterPro" id="IPR020560">
    <property type="entry name" value="PRibGlycinamide_synth_C-dom"/>
</dbReference>
<evidence type="ECO:0000256" key="1">
    <source>
        <dbReference type="ARBA" id="ARBA00001936"/>
    </source>
</evidence>
<keyword evidence="9 15" id="KW-0067">ATP-binding</keyword>
<keyword evidence="19" id="KW-1185">Reference proteome</keyword>
<dbReference type="SMART" id="SM01210">
    <property type="entry name" value="GARS_C"/>
    <property type="match status" value="1"/>
</dbReference>
<dbReference type="InterPro" id="IPR020561">
    <property type="entry name" value="PRibGlycinamid_synth_ATP-grasp"/>
</dbReference>
<feature type="region of interest" description="Disordered" evidence="16">
    <location>
        <begin position="449"/>
        <end position="469"/>
    </location>
</feature>
<dbReference type="EMBL" id="SJPG01000001">
    <property type="protein sequence ID" value="TWT61618.1"/>
    <property type="molecule type" value="Genomic_DNA"/>
</dbReference>
<dbReference type="UniPathway" id="UPA00074">
    <property type="reaction ID" value="UER00125"/>
</dbReference>
<dbReference type="PROSITE" id="PS50975">
    <property type="entry name" value="ATP_GRASP"/>
    <property type="match status" value="1"/>
</dbReference>
<dbReference type="SUPFAM" id="SSF52440">
    <property type="entry name" value="PreATP-grasp domain"/>
    <property type="match status" value="1"/>
</dbReference>
<dbReference type="FunFam" id="3.30.470.20:FF:000018">
    <property type="entry name" value="Trifunctional purine biosynthetic protein adenosine-3"/>
    <property type="match status" value="1"/>
</dbReference>
<keyword evidence="8 14" id="KW-0658">Purine biosynthesis</keyword>
<evidence type="ECO:0000256" key="14">
    <source>
        <dbReference type="HAMAP-Rule" id="MF_00138"/>
    </source>
</evidence>
<dbReference type="NCBIfam" id="TIGR00877">
    <property type="entry name" value="purD"/>
    <property type="match status" value="1"/>
</dbReference>
<evidence type="ECO:0000313" key="19">
    <source>
        <dbReference type="Proteomes" id="UP000316095"/>
    </source>
</evidence>
<keyword evidence="10" id="KW-0464">Manganese</keyword>
<dbReference type="RefSeq" id="WP_146503581.1">
    <property type="nucleotide sequence ID" value="NZ_SJPG01000001.1"/>
</dbReference>
<keyword evidence="7 15" id="KW-0547">Nucleotide-binding</keyword>
<evidence type="ECO:0000256" key="10">
    <source>
        <dbReference type="ARBA" id="ARBA00023211"/>
    </source>
</evidence>
<keyword evidence="5 14" id="KW-0436">Ligase</keyword>
<evidence type="ECO:0000256" key="12">
    <source>
        <dbReference type="ARBA" id="ARBA00042242"/>
    </source>
</evidence>
<dbReference type="Pfam" id="PF02843">
    <property type="entry name" value="GARS_C"/>
    <property type="match status" value="1"/>
</dbReference>
<dbReference type="InterPro" id="IPR016185">
    <property type="entry name" value="PreATP-grasp_dom_sf"/>
</dbReference>
<dbReference type="InterPro" id="IPR020559">
    <property type="entry name" value="PRibGlycinamide_synth_CS"/>
</dbReference>
<dbReference type="InterPro" id="IPR013815">
    <property type="entry name" value="ATP_grasp_subdomain_1"/>
</dbReference>
<dbReference type="AlphaFoldDB" id="A0A5C5XFT2"/>
<dbReference type="Gene3D" id="3.30.470.20">
    <property type="entry name" value="ATP-grasp fold, B domain"/>
    <property type="match status" value="1"/>
</dbReference>
<organism evidence="18 19">
    <name type="scientific">Rubinisphaera italica</name>
    <dbReference type="NCBI Taxonomy" id="2527969"/>
    <lineage>
        <taxon>Bacteria</taxon>
        <taxon>Pseudomonadati</taxon>
        <taxon>Planctomycetota</taxon>
        <taxon>Planctomycetia</taxon>
        <taxon>Planctomycetales</taxon>
        <taxon>Planctomycetaceae</taxon>
        <taxon>Rubinisphaera</taxon>
    </lineage>
</organism>
<evidence type="ECO:0000256" key="16">
    <source>
        <dbReference type="SAM" id="MobiDB-lite"/>
    </source>
</evidence>
<proteinExistence type="inferred from homology"/>
<dbReference type="HAMAP" id="MF_00138">
    <property type="entry name" value="GARS"/>
    <property type="match status" value="1"/>
</dbReference>
<dbReference type="Gene3D" id="3.30.1490.20">
    <property type="entry name" value="ATP-grasp fold, A domain"/>
    <property type="match status" value="1"/>
</dbReference>
<dbReference type="EC" id="6.3.4.13" evidence="4 14"/>
<dbReference type="SUPFAM" id="SSF56059">
    <property type="entry name" value="Glutathione synthetase ATP-binding domain-like"/>
    <property type="match status" value="1"/>
</dbReference>
<dbReference type="InterPro" id="IPR020562">
    <property type="entry name" value="PRibGlycinamide_synth_N"/>
</dbReference>
<protein>
    <recommendedName>
        <fullName evidence="4 14">Phosphoribosylamine--glycine ligase</fullName>
        <ecNumber evidence="4 14">6.3.4.13</ecNumber>
    </recommendedName>
    <alternativeName>
        <fullName evidence="14">GARS</fullName>
    </alternativeName>
    <alternativeName>
        <fullName evidence="12 14">Glycinamide ribonucleotide synthetase</fullName>
    </alternativeName>
    <alternativeName>
        <fullName evidence="13 14">Phosphoribosylglycinamide synthetase</fullName>
    </alternativeName>
</protein>
<evidence type="ECO:0000256" key="15">
    <source>
        <dbReference type="PROSITE-ProRule" id="PRU00409"/>
    </source>
</evidence>
<dbReference type="Gene3D" id="3.90.600.10">
    <property type="entry name" value="Phosphoribosylglycinamide synthetase, C-terminal domain"/>
    <property type="match status" value="1"/>
</dbReference>
<evidence type="ECO:0000256" key="8">
    <source>
        <dbReference type="ARBA" id="ARBA00022755"/>
    </source>
</evidence>
<dbReference type="GO" id="GO:0005524">
    <property type="term" value="F:ATP binding"/>
    <property type="evidence" value="ECO:0007669"/>
    <property type="project" value="UniProtKB-UniRule"/>
</dbReference>
<dbReference type="OrthoDB" id="9807240at2"/>
<evidence type="ECO:0000256" key="5">
    <source>
        <dbReference type="ARBA" id="ARBA00022598"/>
    </source>
</evidence>
<comment type="cofactor">
    <cofactor evidence="1">
        <name>Mn(2+)</name>
        <dbReference type="ChEBI" id="CHEBI:29035"/>
    </cofactor>
</comment>
<evidence type="ECO:0000256" key="7">
    <source>
        <dbReference type="ARBA" id="ARBA00022741"/>
    </source>
</evidence>
<gene>
    <name evidence="14 18" type="primary">purD</name>
    <name evidence="18" type="ORF">Pan54_23540</name>
</gene>
<evidence type="ECO:0000259" key="17">
    <source>
        <dbReference type="PROSITE" id="PS50975"/>
    </source>
</evidence>
<comment type="caution">
    <text evidence="18">The sequence shown here is derived from an EMBL/GenBank/DDBJ whole genome shotgun (WGS) entry which is preliminary data.</text>
</comment>
<evidence type="ECO:0000256" key="13">
    <source>
        <dbReference type="ARBA" id="ARBA00042864"/>
    </source>
</evidence>
<keyword evidence="6" id="KW-0479">Metal-binding</keyword>
<evidence type="ECO:0000256" key="4">
    <source>
        <dbReference type="ARBA" id="ARBA00013255"/>
    </source>
</evidence>
<dbReference type="FunFam" id="3.40.50.20:FF:000006">
    <property type="entry name" value="Phosphoribosylamine--glycine ligase, chloroplastic"/>
    <property type="match status" value="1"/>
</dbReference>
<dbReference type="PANTHER" id="PTHR43472:SF1">
    <property type="entry name" value="PHOSPHORIBOSYLAMINE--GLYCINE LIGASE, CHLOROPLASTIC"/>
    <property type="match status" value="1"/>
</dbReference>
<evidence type="ECO:0000256" key="11">
    <source>
        <dbReference type="ARBA" id="ARBA00038345"/>
    </source>
</evidence>
<dbReference type="Gene3D" id="3.40.50.20">
    <property type="match status" value="1"/>
</dbReference>
<dbReference type="FunFam" id="3.90.600.10:FF:000001">
    <property type="entry name" value="Trifunctional purine biosynthetic protein adenosine-3"/>
    <property type="match status" value="1"/>
</dbReference>
<dbReference type="GO" id="GO:0046872">
    <property type="term" value="F:metal ion binding"/>
    <property type="evidence" value="ECO:0007669"/>
    <property type="project" value="UniProtKB-KW"/>
</dbReference>
<dbReference type="GO" id="GO:0004637">
    <property type="term" value="F:phosphoribosylamine-glycine ligase activity"/>
    <property type="evidence" value="ECO:0007669"/>
    <property type="project" value="UniProtKB-UniRule"/>
</dbReference>
<comment type="similarity">
    <text evidence="11 14">Belongs to the GARS family.</text>
</comment>
<dbReference type="InterPro" id="IPR011054">
    <property type="entry name" value="Rudment_hybrid_motif"/>
</dbReference>
<reference evidence="18 19" key="1">
    <citation type="submission" date="2019-02" db="EMBL/GenBank/DDBJ databases">
        <title>Deep-cultivation of Planctomycetes and their phenomic and genomic characterization uncovers novel biology.</title>
        <authorList>
            <person name="Wiegand S."/>
            <person name="Jogler M."/>
            <person name="Boedeker C."/>
            <person name="Pinto D."/>
            <person name="Vollmers J."/>
            <person name="Rivas-Marin E."/>
            <person name="Kohn T."/>
            <person name="Peeters S.H."/>
            <person name="Heuer A."/>
            <person name="Rast P."/>
            <person name="Oberbeckmann S."/>
            <person name="Bunk B."/>
            <person name="Jeske O."/>
            <person name="Meyerdierks A."/>
            <person name="Storesund J.E."/>
            <person name="Kallscheuer N."/>
            <person name="Luecker S."/>
            <person name="Lage O.M."/>
            <person name="Pohl T."/>
            <person name="Merkel B.J."/>
            <person name="Hornburger P."/>
            <person name="Mueller R.-W."/>
            <person name="Bruemmer F."/>
            <person name="Labrenz M."/>
            <person name="Spormann A.M."/>
            <person name="Op Den Camp H."/>
            <person name="Overmann J."/>
            <person name="Amann R."/>
            <person name="Jetten M.S.M."/>
            <person name="Mascher T."/>
            <person name="Medema M.H."/>
            <person name="Devos D.P."/>
            <person name="Kaster A.-K."/>
            <person name="Ovreas L."/>
            <person name="Rohde M."/>
            <person name="Galperin M.Y."/>
            <person name="Jogler C."/>
        </authorList>
    </citation>
    <scope>NUCLEOTIDE SEQUENCE [LARGE SCALE GENOMIC DNA]</scope>
    <source>
        <strain evidence="18 19">Pan54</strain>
    </source>
</reference>
<dbReference type="GO" id="GO:0006189">
    <property type="term" value="P:'de novo' IMP biosynthetic process"/>
    <property type="evidence" value="ECO:0007669"/>
    <property type="project" value="UniProtKB-UniRule"/>
</dbReference>
<name>A0A5C5XFT2_9PLAN</name>
<dbReference type="PROSITE" id="PS00184">
    <property type="entry name" value="GARS"/>
    <property type="match status" value="1"/>
</dbReference>
<evidence type="ECO:0000256" key="9">
    <source>
        <dbReference type="ARBA" id="ARBA00022840"/>
    </source>
</evidence>
<dbReference type="InterPro" id="IPR000115">
    <property type="entry name" value="PRibGlycinamide_synth"/>
</dbReference>
<dbReference type="Proteomes" id="UP000316095">
    <property type="component" value="Unassembled WGS sequence"/>
</dbReference>
<comment type="catalytic activity">
    <reaction evidence="14">
        <text>5-phospho-beta-D-ribosylamine + glycine + ATP = N(1)-(5-phospho-beta-D-ribosyl)glycinamide + ADP + phosphate + H(+)</text>
        <dbReference type="Rhea" id="RHEA:17453"/>
        <dbReference type="ChEBI" id="CHEBI:15378"/>
        <dbReference type="ChEBI" id="CHEBI:30616"/>
        <dbReference type="ChEBI" id="CHEBI:43474"/>
        <dbReference type="ChEBI" id="CHEBI:57305"/>
        <dbReference type="ChEBI" id="CHEBI:58681"/>
        <dbReference type="ChEBI" id="CHEBI:143788"/>
        <dbReference type="ChEBI" id="CHEBI:456216"/>
        <dbReference type="EC" id="6.3.4.13"/>
    </reaction>
</comment>
<comment type="cofactor">
    <cofactor evidence="2">
        <name>Mg(2+)</name>
        <dbReference type="ChEBI" id="CHEBI:18420"/>
    </cofactor>
</comment>
<dbReference type="InterPro" id="IPR037123">
    <property type="entry name" value="PRibGlycinamide_synth_C_sf"/>
</dbReference>
<dbReference type="InterPro" id="IPR011761">
    <property type="entry name" value="ATP-grasp"/>
</dbReference>
<dbReference type="PANTHER" id="PTHR43472">
    <property type="entry name" value="PHOSPHORIBOSYLAMINE--GLYCINE LIGASE"/>
    <property type="match status" value="1"/>
</dbReference>
<evidence type="ECO:0000256" key="6">
    <source>
        <dbReference type="ARBA" id="ARBA00022723"/>
    </source>
</evidence>
<comment type="pathway">
    <text evidence="3 14">Purine metabolism; IMP biosynthesis via de novo pathway; N(1)-(5-phospho-D-ribosyl)glycinamide from 5-phospho-alpha-D-ribose 1-diphosphate: step 2/2.</text>
</comment>
<feature type="domain" description="ATP-grasp" evidence="17">
    <location>
        <begin position="107"/>
        <end position="343"/>
    </location>
</feature>
<sequence>MKVLVIGQGGREHALVWKLSQSPQVTKIYCAPGNAGTSQHAENVDISDADIDQLLAFAKREKIDLTVPGPEVPLVLGVVDQFRKAGLTIFGPTKAAAELEGSKTFAKQIMRGAKVPTADYITFDNLNRAVNYIHERCGGGRFASNERPMNVTNEEGELFQRTNPLWEQPIVVKADGLAAGKGVRVCHDADEALEFVRDCLAGNRFGEAGSRVIIEECLMGEEASILAIVDGKTIVTLDASQDHKAAYDDDQGPNTGGMGAYCPTPVIDAAMMDQITQTILIPLVHEMKRKGCPFGGVLYAGIMMTRQGPKVLEFNVRFGDPETQPVLMRLKSDLFEMLYAAAQGKLRDVPEPEWDPRPAVCVVMASKGYPGDYEKGFAIRGLDPKSDSETSRVFHAGTSIKDGKIVNSGGRVLGVTALGDNLDQAKLNAYERVKGIRWEGAWCRKDISDKARPKTEANVEETKVETDEV</sequence>
<evidence type="ECO:0000313" key="18">
    <source>
        <dbReference type="EMBL" id="TWT61618.1"/>
    </source>
</evidence>
<evidence type="ECO:0000256" key="3">
    <source>
        <dbReference type="ARBA" id="ARBA00005174"/>
    </source>
</evidence>